<keyword evidence="5" id="KW-0804">Transcription</keyword>
<dbReference type="InterPro" id="IPR006576">
    <property type="entry name" value="BRK_domain"/>
</dbReference>
<dbReference type="GO" id="GO:0006325">
    <property type="term" value="P:chromatin organization"/>
    <property type="evidence" value="ECO:0007669"/>
    <property type="project" value="UniProtKB-KW"/>
</dbReference>
<protein>
    <recommendedName>
        <fullName evidence="8">BRK domain-containing protein</fullName>
    </recommendedName>
</protein>
<feature type="region of interest" description="Disordered" evidence="7">
    <location>
        <begin position="1293"/>
        <end position="1351"/>
    </location>
</feature>
<evidence type="ECO:0000256" key="3">
    <source>
        <dbReference type="ARBA" id="ARBA00022853"/>
    </source>
</evidence>
<feature type="compositionally biased region" description="Polar residues" evidence="7">
    <location>
        <begin position="1237"/>
        <end position="1246"/>
    </location>
</feature>
<evidence type="ECO:0000256" key="5">
    <source>
        <dbReference type="ARBA" id="ARBA00023163"/>
    </source>
</evidence>
<feature type="compositionally biased region" description="Basic and acidic residues" evidence="7">
    <location>
        <begin position="11"/>
        <end position="20"/>
    </location>
</feature>
<evidence type="ECO:0000313" key="9">
    <source>
        <dbReference type="EMBL" id="KAF5917535.1"/>
    </source>
</evidence>
<feature type="compositionally biased region" description="Acidic residues" evidence="7">
    <location>
        <begin position="513"/>
        <end position="526"/>
    </location>
</feature>
<reference evidence="9 10" key="1">
    <citation type="journal article" date="2020" name="Mol. Biol. Evol.">
        <title>Interspecific Gene Flow and the Evolution of Specialization in Black and White Rhinoceros.</title>
        <authorList>
            <person name="Moodley Y."/>
            <person name="Westbury M.V."/>
            <person name="Russo I.M."/>
            <person name="Gopalakrishnan S."/>
            <person name="Rakotoarivelo A."/>
            <person name="Olsen R.A."/>
            <person name="Prost S."/>
            <person name="Tunstall T."/>
            <person name="Ryder O.A."/>
            <person name="Dalen L."/>
            <person name="Bruford M.W."/>
        </authorList>
    </citation>
    <scope>NUCLEOTIDE SEQUENCE [LARGE SCALE GENOMIC DNA]</scope>
    <source>
        <strain evidence="9">SBR-YM</strain>
        <tissue evidence="9">Skin</tissue>
    </source>
</reference>
<dbReference type="Proteomes" id="UP000551758">
    <property type="component" value="Unassembled WGS sequence"/>
</dbReference>
<feature type="region of interest" description="Disordered" evidence="7">
    <location>
        <begin position="1"/>
        <end position="34"/>
    </location>
</feature>
<feature type="compositionally biased region" description="Gly residues" evidence="7">
    <location>
        <begin position="1"/>
        <end position="10"/>
    </location>
</feature>
<dbReference type="InterPro" id="IPR056342">
    <property type="entry name" value="HTH_CHD6-9"/>
</dbReference>
<comment type="subcellular location">
    <subcellularLocation>
        <location evidence="1">Nucleus</location>
    </subcellularLocation>
</comment>
<evidence type="ECO:0000259" key="8">
    <source>
        <dbReference type="SMART" id="SM00592"/>
    </source>
</evidence>
<feature type="region of interest" description="Disordered" evidence="7">
    <location>
        <begin position="1656"/>
        <end position="1686"/>
    </location>
</feature>
<name>A0A7J7EP07_DICBM</name>
<keyword evidence="6" id="KW-0539">Nucleus</keyword>
<dbReference type="InterPro" id="IPR037259">
    <property type="entry name" value="BRK_sf"/>
</dbReference>
<feature type="compositionally biased region" description="Polar residues" evidence="7">
    <location>
        <begin position="760"/>
        <end position="775"/>
    </location>
</feature>
<evidence type="ECO:0000256" key="7">
    <source>
        <dbReference type="SAM" id="MobiDB-lite"/>
    </source>
</evidence>
<proteinExistence type="inferred from homology"/>
<dbReference type="SUPFAM" id="SSF160481">
    <property type="entry name" value="BRK domain-like"/>
    <property type="match status" value="1"/>
</dbReference>
<comment type="similarity">
    <text evidence="2">Belongs to the SNF2/RAD54 helicase family.</text>
</comment>
<dbReference type="InterPro" id="IPR051493">
    <property type="entry name" value="CHD"/>
</dbReference>
<feature type="region of interest" description="Disordered" evidence="7">
    <location>
        <begin position="962"/>
        <end position="995"/>
    </location>
</feature>
<evidence type="ECO:0000313" key="10">
    <source>
        <dbReference type="Proteomes" id="UP000551758"/>
    </source>
</evidence>
<dbReference type="FunFam" id="1.10.10.60:FF:000184">
    <property type="entry name" value="Chromodomain helicase DNA binding protein 6"/>
    <property type="match status" value="1"/>
</dbReference>
<feature type="domain" description="BRK" evidence="8">
    <location>
        <begin position="1046"/>
        <end position="1086"/>
    </location>
</feature>
<dbReference type="PANTHER" id="PTHR46850:SF1">
    <property type="entry name" value="CHROMODOMAIN-HELICASE-DNA-BINDING PROTEIN 9"/>
    <property type="match status" value="1"/>
</dbReference>
<feature type="compositionally biased region" description="Low complexity" evidence="7">
    <location>
        <begin position="776"/>
        <end position="785"/>
    </location>
</feature>
<keyword evidence="4" id="KW-0805">Transcription regulation</keyword>
<accession>A0A7J7EP07</accession>
<feature type="region of interest" description="Disordered" evidence="7">
    <location>
        <begin position="1192"/>
        <end position="1246"/>
    </location>
</feature>
<evidence type="ECO:0000256" key="6">
    <source>
        <dbReference type="ARBA" id="ARBA00023242"/>
    </source>
</evidence>
<feature type="compositionally biased region" description="Low complexity" evidence="7">
    <location>
        <begin position="1192"/>
        <end position="1204"/>
    </location>
</feature>
<dbReference type="Gene3D" id="1.10.10.60">
    <property type="entry name" value="Homeodomain-like"/>
    <property type="match status" value="1"/>
</dbReference>
<evidence type="ECO:0000256" key="2">
    <source>
        <dbReference type="ARBA" id="ARBA00007025"/>
    </source>
</evidence>
<feature type="compositionally biased region" description="Basic and acidic residues" evidence="7">
    <location>
        <begin position="1211"/>
        <end position="1232"/>
    </location>
</feature>
<dbReference type="PANTHER" id="PTHR46850">
    <property type="entry name" value="CHROMODOMAIN-HELICASE-DNA-BINDING PROTEIN 9"/>
    <property type="match status" value="1"/>
</dbReference>
<keyword evidence="3" id="KW-0156">Chromatin regulator</keyword>
<organism evidence="9 10">
    <name type="scientific">Diceros bicornis minor</name>
    <name type="common">South-central black rhinoceros</name>
    <dbReference type="NCBI Taxonomy" id="77932"/>
    <lineage>
        <taxon>Eukaryota</taxon>
        <taxon>Metazoa</taxon>
        <taxon>Chordata</taxon>
        <taxon>Craniata</taxon>
        <taxon>Vertebrata</taxon>
        <taxon>Euteleostomi</taxon>
        <taxon>Mammalia</taxon>
        <taxon>Eutheria</taxon>
        <taxon>Laurasiatheria</taxon>
        <taxon>Perissodactyla</taxon>
        <taxon>Rhinocerotidae</taxon>
        <taxon>Diceros</taxon>
    </lineage>
</organism>
<dbReference type="Pfam" id="PF23078">
    <property type="entry name" value="HTH_CHD6-9"/>
    <property type="match status" value="1"/>
</dbReference>
<dbReference type="GO" id="GO:0005634">
    <property type="term" value="C:nucleus"/>
    <property type="evidence" value="ECO:0007669"/>
    <property type="project" value="UniProtKB-SubCell"/>
</dbReference>
<evidence type="ECO:0000256" key="1">
    <source>
        <dbReference type="ARBA" id="ARBA00004123"/>
    </source>
</evidence>
<feature type="compositionally biased region" description="Low complexity" evidence="7">
    <location>
        <begin position="977"/>
        <end position="995"/>
    </location>
</feature>
<feature type="compositionally biased region" description="Basic and acidic residues" evidence="7">
    <location>
        <begin position="669"/>
        <end position="686"/>
    </location>
</feature>
<dbReference type="SMART" id="SM00592">
    <property type="entry name" value="BRK"/>
    <property type="match status" value="1"/>
</dbReference>
<feature type="region of interest" description="Disordered" evidence="7">
    <location>
        <begin position="511"/>
        <end position="531"/>
    </location>
</feature>
<feature type="region of interest" description="Disordered" evidence="7">
    <location>
        <begin position="669"/>
        <end position="700"/>
    </location>
</feature>
<feature type="non-terminal residue" evidence="9">
    <location>
        <position position="1"/>
    </location>
</feature>
<evidence type="ECO:0000256" key="4">
    <source>
        <dbReference type="ARBA" id="ARBA00023015"/>
    </source>
</evidence>
<comment type="caution">
    <text evidence="9">The sequence shown here is derived from an EMBL/GenBank/DDBJ whole genome shotgun (WGS) entry which is preliminary data.</text>
</comment>
<feature type="region of interest" description="Disordered" evidence="7">
    <location>
        <begin position="760"/>
        <end position="792"/>
    </location>
</feature>
<sequence length="1686" mass="186624">ESSCDGGDGIFGEKKDDSRAAQDGSDPDKSPWPVSSALTARLRRLVTVYQRCNRKELCRPEILGPGNQGYWIQEEMFRRTSEMDLINKEAQKRWTRREQADFYRTVSSFGVVYDQEKKTFDWTQFRLISRLDKKSDESLEHYFHSFVAMCRNVCRLPAWNDSGAPDPTIYVEPITEERAARTLYRIELLRKVREQVLKCPQLHERLQLCRPSLYLPVWWECGKHDRDLLIGTAKHGLNRTDYYIMTDPQLSFLDAYRNYAQHKRTDIQAPESLCCLYQTNSKLYESLTYTQMSRTSESLENEPENLVKIEGRDDHLGLPGGSLSDMTCENFISKVQDVISITHDDSLLPESLQSIMYGKKALNQESGSFQESPSTNTESRKDALAISASKDGNCQLGGHGAEVASGPSLMDSLEAGVAQMNIKNGKHLLISLSKEGELCCNEAGRRPESIRPLEAQCLASRSLDQGNESGFVDMCNLSVCDSKINLSSDQQLIDLLENKTLESKLILNLNHSDEEEEEEENEEENLEVASGMRERPEVLHLTEPTANIPREKNQGFHVDEAKKGSMEAVSQNPGPQGPFPQAACQCHCKHMERWTCGLEKDELDVEKPKGYNPGLYKSKAKSITVEGEPPALPSEPFQVRHELLKEPWKENADGKKGFLTYAPEGRELKSEDMDFESKDDYDRDGNCHSQDYPGKYSEEESKSIVGDMGEDLQEARAPTIAQLLQEKTLYSFSEWPKDRVIINRLDNICHVVLKGKWPSNQQYEPSGTVPTPVLTSSAGSRSSLSEPEASEHSFSNGAALVAQIQKESFLAPIFTKDEQKHRRPYEFEVERDAKARSLEQFSATRGHPAVVLNGWHGESAIDLSCTSEGSPGATSPFPVSASTPKIGAIGSLQGALGMDLSGILQAGLIHPVTGQIVNGSLRRDDAATRRRRGRRKHVEGGMDLIFLKEQTLQAGILEVHEDPGQAPLSTSHPEGPVPATSAPEPASAASSQAEKAIPSKSLLDWLRQQADYSLEVPGFGANFSDKPKQRRPRCKEPGKLDVNSLSGEERVPAVPKEPGLRGFLPENKFNHTLPEPVLRDAGPRRRGRRPRSELLKAPAIVADSPSGMGPLFMNGLIAGMDLVGLQNMRNMPGIPLTGLVGFPAGFATMPTGEEVKSTLSMLPMMLPGMAAVPQMFGVGGLLNAPMATTCTSTAPAPLSSTTKSGISMTEKTAEDKPSSHDVKTDALAEDKPGPSPFSDQSEPAITTSSPVAFNPFLIPGVSPGLIYPSMFLSPGMGMALPAMQQARHSEIVGLESQKRKKKKTKGDNPNPNSEPAPGSEREPGSDQNCPESRAPVPPDRDHAAQAGEGGLKDSNTIVVNTVLGDTPYPLLFQVSHLFEEEKWQRKAVWGFTIEGLKKRQRVALCSMSCVDWEEFGRKFQIKLVETMLQINSTFPSSSASQAGAHLHEQHLLPFSFPSRSGSIPSDGLIFIDVLLIYQKVQKFDITISFCLQWKQKGFFQLLNPKNQYNLFMFHLEPPVGHRVQYGFDLKTHQHAESLVISYQTCMLTLWVFRLIFDCYCVPVCKMKTTLCGLFALNSVALGCLLLPGHFVNASYADRNPFFTRCPICAGNPTYQNTWFKQMPSRSFGAAQHSFPDSGPEGSQLLPRQCHFLKPHSRSPTSNHTPGTSGAGILVDWNRPENTGMPP</sequence>
<gene>
    <name evidence="9" type="ORF">HPG69_017427</name>
</gene>
<feature type="region of interest" description="Disordered" evidence="7">
    <location>
        <begin position="1021"/>
        <end position="1043"/>
    </location>
</feature>
<keyword evidence="10" id="KW-1185">Reference proteome</keyword>
<feature type="compositionally biased region" description="Polar residues" evidence="7">
    <location>
        <begin position="1657"/>
        <end position="1667"/>
    </location>
</feature>
<dbReference type="EMBL" id="JACDTQ010002544">
    <property type="protein sequence ID" value="KAF5917535.1"/>
    <property type="molecule type" value="Genomic_DNA"/>
</dbReference>